<feature type="binding site" evidence="8">
    <location>
        <position position="18"/>
    </location>
    <ligand>
        <name>tRNA</name>
        <dbReference type="ChEBI" id="CHEBI:17843"/>
    </ligand>
</feature>
<dbReference type="GO" id="GO:0004045">
    <property type="term" value="F:peptidyl-tRNA hydrolase activity"/>
    <property type="evidence" value="ECO:0007669"/>
    <property type="project" value="UniProtKB-UniRule"/>
</dbReference>
<keyword evidence="3 8" id="KW-0378">Hydrolase</keyword>
<gene>
    <name evidence="8" type="primary">pth</name>
    <name evidence="11" type="ORF">EAH68_02465</name>
</gene>
<evidence type="ECO:0000256" key="3">
    <source>
        <dbReference type="ARBA" id="ARBA00022801"/>
    </source>
</evidence>
<comment type="catalytic activity">
    <reaction evidence="6 8 9">
        <text>an N-acyl-L-alpha-aminoacyl-tRNA + H2O = an N-acyl-L-amino acid + a tRNA + H(+)</text>
        <dbReference type="Rhea" id="RHEA:54448"/>
        <dbReference type="Rhea" id="RHEA-COMP:10123"/>
        <dbReference type="Rhea" id="RHEA-COMP:13883"/>
        <dbReference type="ChEBI" id="CHEBI:15377"/>
        <dbReference type="ChEBI" id="CHEBI:15378"/>
        <dbReference type="ChEBI" id="CHEBI:59874"/>
        <dbReference type="ChEBI" id="CHEBI:78442"/>
        <dbReference type="ChEBI" id="CHEBI:138191"/>
        <dbReference type="EC" id="3.1.1.29"/>
    </reaction>
</comment>
<evidence type="ECO:0000256" key="6">
    <source>
        <dbReference type="ARBA" id="ARBA00048707"/>
    </source>
</evidence>
<dbReference type="InterPro" id="IPR018171">
    <property type="entry name" value="Pept_tRNA_hydro_CS"/>
</dbReference>
<evidence type="ECO:0000256" key="4">
    <source>
        <dbReference type="ARBA" id="ARBA00022884"/>
    </source>
</evidence>
<dbReference type="GO" id="GO:0006515">
    <property type="term" value="P:protein quality control for misfolded or incompletely synthesized proteins"/>
    <property type="evidence" value="ECO:0007669"/>
    <property type="project" value="UniProtKB-UniRule"/>
</dbReference>
<evidence type="ECO:0000256" key="2">
    <source>
        <dbReference type="ARBA" id="ARBA00022555"/>
    </source>
</evidence>
<dbReference type="AlphaFoldDB" id="A0A3S0A191"/>
<evidence type="ECO:0000313" key="12">
    <source>
        <dbReference type="Proteomes" id="UP000274907"/>
    </source>
</evidence>
<comment type="similarity">
    <text evidence="5 8 10">Belongs to the PTH family.</text>
</comment>
<feature type="site" description="Stabilizes the basic form of H active site to accept a proton" evidence="8">
    <location>
        <position position="99"/>
    </location>
</feature>
<dbReference type="PANTHER" id="PTHR17224:SF1">
    <property type="entry name" value="PEPTIDYL-TRNA HYDROLASE"/>
    <property type="match status" value="1"/>
</dbReference>
<comment type="subcellular location">
    <subcellularLocation>
        <location evidence="8">Cytoplasm</location>
    </subcellularLocation>
</comment>
<sequence length="181" mass="19677">MTDSPLLIVGLGNPGAKYADTRHNIGTMLLDELASRISPVPASFAVHKRTNTEIAEVRHCGRRLILARTRSYMNVSGGPVKALATFFKIAPADIVVIHDELELDFGQIRLRTGGGDHGHNGLKSVTKSLGTKEYQRLSIGIGRPPGRMDPAAYVLKPFSRQEAGELIFICSDAADELERSL</sequence>
<reference evidence="11 12" key="1">
    <citation type="submission" date="2018-12" db="EMBL/GenBank/DDBJ databases">
        <title>YIM 101343 draft genome.</title>
        <authorList>
            <person name="Chen X."/>
        </authorList>
    </citation>
    <scope>NUCLEOTIDE SEQUENCE [LARGE SCALE GENOMIC DNA]</scope>
    <source>
        <strain evidence="11 12">YIM 101343</strain>
    </source>
</reference>
<dbReference type="NCBIfam" id="TIGR00447">
    <property type="entry name" value="pth"/>
    <property type="match status" value="1"/>
</dbReference>
<evidence type="ECO:0000256" key="10">
    <source>
        <dbReference type="RuleBase" id="RU004320"/>
    </source>
</evidence>
<evidence type="ECO:0000256" key="5">
    <source>
        <dbReference type="ARBA" id="ARBA00038063"/>
    </source>
</evidence>
<dbReference type="EMBL" id="RXHJ01000002">
    <property type="protein sequence ID" value="RSZ65630.1"/>
    <property type="molecule type" value="Genomic_DNA"/>
</dbReference>
<accession>A0A3S0A191</accession>
<feature type="binding site" evidence="8">
    <location>
        <position position="72"/>
    </location>
    <ligand>
        <name>tRNA</name>
        <dbReference type="ChEBI" id="CHEBI:17843"/>
    </ligand>
</feature>
<comment type="subunit">
    <text evidence="8">Monomer.</text>
</comment>
<organism evidence="11 12">
    <name type="scientific">Corynebacterium hylobatis</name>
    <dbReference type="NCBI Taxonomy" id="1859290"/>
    <lineage>
        <taxon>Bacteria</taxon>
        <taxon>Bacillati</taxon>
        <taxon>Actinomycetota</taxon>
        <taxon>Actinomycetes</taxon>
        <taxon>Mycobacteriales</taxon>
        <taxon>Corynebacteriaceae</taxon>
        <taxon>Corynebacterium</taxon>
    </lineage>
</organism>
<dbReference type="RefSeq" id="WP_126119725.1">
    <property type="nucleotide sequence ID" value="NZ_RXHJ01000002.1"/>
</dbReference>
<comment type="function">
    <text evidence="8">Hydrolyzes ribosome-free peptidyl-tRNAs (with 1 or more amino acids incorporated), which drop off the ribosome during protein synthesis, or as a result of ribosome stalling.</text>
</comment>
<evidence type="ECO:0000256" key="1">
    <source>
        <dbReference type="ARBA" id="ARBA00013260"/>
    </source>
</evidence>
<evidence type="ECO:0000313" key="11">
    <source>
        <dbReference type="EMBL" id="RSZ65630.1"/>
    </source>
</evidence>
<protein>
    <recommendedName>
        <fullName evidence="7 8">Peptidyl-tRNA hydrolase</fullName>
        <shortName evidence="8">Pth</shortName>
        <ecNumber evidence="1 8">3.1.1.29</ecNumber>
    </recommendedName>
</protein>
<dbReference type="FunFam" id="3.40.50.1470:FF:000001">
    <property type="entry name" value="Peptidyl-tRNA hydrolase"/>
    <property type="match status" value="1"/>
</dbReference>
<feature type="active site" description="Proton acceptor" evidence="8">
    <location>
        <position position="23"/>
    </location>
</feature>
<dbReference type="EC" id="3.1.1.29" evidence="1 8"/>
<dbReference type="Gene3D" id="3.40.50.1470">
    <property type="entry name" value="Peptidyl-tRNA hydrolase"/>
    <property type="match status" value="1"/>
</dbReference>
<dbReference type="SUPFAM" id="SSF53178">
    <property type="entry name" value="Peptidyl-tRNA hydrolase-like"/>
    <property type="match status" value="1"/>
</dbReference>
<evidence type="ECO:0000256" key="8">
    <source>
        <dbReference type="HAMAP-Rule" id="MF_00083"/>
    </source>
</evidence>
<dbReference type="PROSITE" id="PS01195">
    <property type="entry name" value="PEPT_TRNA_HYDROL_1"/>
    <property type="match status" value="1"/>
</dbReference>
<keyword evidence="8" id="KW-0963">Cytoplasm</keyword>
<dbReference type="GO" id="GO:0005737">
    <property type="term" value="C:cytoplasm"/>
    <property type="evidence" value="ECO:0007669"/>
    <property type="project" value="UniProtKB-SubCell"/>
</dbReference>
<name>A0A3S0A191_9CORY</name>
<keyword evidence="12" id="KW-1185">Reference proteome</keyword>
<dbReference type="InterPro" id="IPR001328">
    <property type="entry name" value="Pept_tRNA_hydro"/>
</dbReference>
<comment type="caution">
    <text evidence="11">The sequence shown here is derived from an EMBL/GenBank/DDBJ whole genome shotgun (WGS) entry which is preliminary data.</text>
</comment>
<dbReference type="GO" id="GO:0000049">
    <property type="term" value="F:tRNA binding"/>
    <property type="evidence" value="ECO:0007669"/>
    <property type="project" value="UniProtKB-UniRule"/>
</dbReference>
<dbReference type="PROSITE" id="PS01196">
    <property type="entry name" value="PEPT_TRNA_HYDROL_2"/>
    <property type="match status" value="1"/>
</dbReference>
<comment type="function">
    <text evidence="8">Catalyzes the release of premature peptidyl moieties from peptidyl-tRNA molecules trapped in stalled 50S ribosomal subunits, and thus maintains levels of free tRNAs and 50S ribosomes.</text>
</comment>
<dbReference type="GO" id="GO:0072344">
    <property type="term" value="P:rescue of stalled ribosome"/>
    <property type="evidence" value="ECO:0007669"/>
    <property type="project" value="UniProtKB-UniRule"/>
</dbReference>
<feature type="site" description="Discriminates between blocked and unblocked aminoacyl-tRNA" evidence="8">
    <location>
        <position position="13"/>
    </location>
</feature>
<proteinExistence type="inferred from homology"/>
<dbReference type="Pfam" id="PF01195">
    <property type="entry name" value="Pept_tRNA_hydro"/>
    <property type="match status" value="1"/>
</dbReference>
<dbReference type="HAMAP" id="MF_00083">
    <property type="entry name" value="Pept_tRNA_hydro_bact"/>
    <property type="match status" value="1"/>
</dbReference>
<feature type="binding site" evidence="8">
    <location>
        <position position="74"/>
    </location>
    <ligand>
        <name>tRNA</name>
        <dbReference type="ChEBI" id="CHEBI:17843"/>
    </ligand>
</feature>
<dbReference type="OrthoDB" id="9800507at2"/>
<keyword evidence="4 8" id="KW-0694">RNA-binding</keyword>
<dbReference type="Proteomes" id="UP000274907">
    <property type="component" value="Unassembled WGS sequence"/>
</dbReference>
<dbReference type="InterPro" id="IPR036416">
    <property type="entry name" value="Pept_tRNA_hydro_sf"/>
</dbReference>
<feature type="binding site" evidence="8">
    <location>
        <position position="120"/>
    </location>
    <ligand>
        <name>tRNA</name>
        <dbReference type="ChEBI" id="CHEBI:17843"/>
    </ligand>
</feature>
<keyword evidence="2 8" id="KW-0820">tRNA-binding</keyword>
<dbReference type="PANTHER" id="PTHR17224">
    <property type="entry name" value="PEPTIDYL-TRNA HYDROLASE"/>
    <property type="match status" value="1"/>
</dbReference>
<evidence type="ECO:0000256" key="7">
    <source>
        <dbReference type="ARBA" id="ARBA00050038"/>
    </source>
</evidence>
<dbReference type="CDD" id="cd00462">
    <property type="entry name" value="PTH"/>
    <property type="match status" value="1"/>
</dbReference>
<evidence type="ECO:0000256" key="9">
    <source>
        <dbReference type="RuleBase" id="RU000673"/>
    </source>
</evidence>